<evidence type="ECO:0000313" key="2">
    <source>
        <dbReference type="Proteomes" id="UP000187172"/>
    </source>
</evidence>
<keyword evidence="2" id="KW-1185">Reference proteome</keyword>
<comment type="caution">
    <text evidence="1">The sequence shown here is derived from an EMBL/GenBank/DDBJ whole genome shotgun (WGS) entry which is preliminary data.</text>
</comment>
<accession>A0A1R1F3E2</accession>
<dbReference type="InterPro" id="IPR036388">
    <property type="entry name" value="WH-like_DNA-bd_sf"/>
</dbReference>
<evidence type="ECO:0008006" key="3">
    <source>
        <dbReference type="Google" id="ProtNLM"/>
    </source>
</evidence>
<sequence>MLADSERKLLRILSNYLTRHNKMPNMEQLETMAGKRKDQIIQSLKELEKQEYIQWENKSSVEHVVILEAWERGIAPTNSPRISRGADYWTMY</sequence>
<protein>
    <recommendedName>
        <fullName evidence="3">LexA repressor DNA-binding domain-containing protein</fullName>
    </recommendedName>
</protein>
<reference evidence="1 2" key="1">
    <citation type="submission" date="2016-11" db="EMBL/GenBank/DDBJ databases">
        <title>Paenibacillus species isolates.</title>
        <authorList>
            <person name="Beno S.M."/>
        </authorList>
    </citation>
    <scope>NUCLEOTIDE SEQUENCE [LARGE SCALE GENOMIC DNA]</scope>
    <source>
        <strain evidence="1 2">FSL R5-0378</strain>
    </source>
</reference>
<dbReference type="EMBL" id="MRTP01000001">
    <property type="protein sequence ID" value="OMF58532.1"/>
    <property type="molecule type" value="Genomic_DNA"/>
</dbReference>
<name>A0A1R1F3E2_9BACL</name>
<gene>
    <name evidence="1" type="ORF">BK138_08445</name>
</gene>
<dbReference type="Proteomes" id="UP000187172">
    <property type="component" value="Unassembled WGS sequence"/>
</dbReference>
<dbReference type="RefSeq" id="WP_076168284.1">
    <property type="nucleotide sequence ID" value="NZ_MRTP01000001.1"/>
</dbReference>
<dbReference type="Gene3D" id="1.10.10.10">
    <property type="entry name" value="Winged helix-like DNA-binding domain superfamily/Winged helix DNA-binding domain"/>
    <property type="match status" value="1"/>
</dbReference>
<evidence type="ECO:0000313" key="1">
    <source>
        <dbReference type="EMBL" id="OMF58532.1"/>
    </source>
</evidence>
<dbReference type="AlphaFoldDB" id="A0A1R1F3E2"/>
<proteinExistence type="predicted"/>
<organism evidence="1 2">
    <name type="scientific">Paenibacillus rhizosphaerae</name>
    <dbReference type="NCBI Taxonomy" id="297318"/>
    <lineage>
        <taxon>Bacteria</taxon>
        <taxon>Bacillati</taxon>
        <taxon>Bacillota</taxon>
        <taxon>Bacilli</taxon>
        <taxon>Bacillales</taxon>
        <taxon>Paenibacillaceae</taxon>
        <taxon>Paenibacillus</taxon>
    </lineage>
</organism>
<dbReference type="STRING" id="297318.BK138_08445"/>